<dbReference type="GO" id="GO:0005874">
    <property type="term" value="C:microtubule"/>
    <property type="evidence" value="ECO:0007669"/>
    <property type="project" value="UniProtKB-KW"/>
</dbReference>
<feature type="domain" description="Gamma tubulin complex component C-terminal" evidence="7">
    <location>
        <begin position="673"/>
        <end position="969"/>
    </location>
</feature>
<evidence type="ECO:0000256" key="5">
    <source>
        <dbReference type="RuleBase" id="RU363050"/>
    </source>
</evidence>
<dbReference type="OrthoDB" id="66546at2759"/>
<dbReference type="EMBL" id="KI913128">
    <property type="protein sequence ID" value="ETV79342.1"/>
    <property type="molecule type" value="Genomic_DNA"/>
</dbReference>
<keyword evidence="2 5" id="KW-0963">Cytoplasm</keyword>
<feature type="compositionally biased region" description="Acidic residues" evidence="6">
    <location>
        <begin position="177"/>
        <end position="193"/>
    </location>
</feature>
<dbReference type="GO" id="GO:0051011">
    <property type="term" value="F:microtubule minus-end binding"/>
    <property type="evidence" value="ECO:0007669"/>
    <property type="project" value="TreeGrafter"/>
</dbReference>
<dbReference type="InterPro" id="IPR007259">
    <property type="entry name" value="GCP"/>
</dbReference>
<protein>
    <recommendedName>
        <fullName evidence="5">Spindle pole body component</fullName>
    </recommendedName>
</protein>
<reference evidence="8" key="1">
    <citation type="submission" date="2013-12" db="EMBL/GenBank/DDBJ databases">
        <title>The Genome Sequence of Aphanomyces astaci APO3.</title>
        <authorList>
            <consortium name="The Broad Institute Genomics Platform"/>
            <person name="Russ C."/>
            <person name="Tyler B."/>
            <person name="van West P."/>
            <person name="Dieguez-Uribeondo J."/>
            <person name="Young S.K."/>
            <person name="Zeng Q."/>
            <person name="Gargeya S."/>
            <person name="Fitzgerald M."/>
            <person name="Abouelleil A."/>
            <person name="Alvarado L."/>
            <person name="Chapman S.B."/>
            <person name="Gainer-Dewar J."/>
            <person name="Goldberg J."/>
            <person name="Griggs A."/>
            <person name="Gujja S."/>
            <person name="Hansen M."/>
            <person name="Howarth C."/>
            <person name="Imamovic A."/>
            <person name="Ireland A."/>
            <person name="Larimer J."/>
            <person name="McCowan C."/>
            <person name="Murphy C."/>
            <person name="Pearson M."/>
            <person name="Poon T.W."/>
            <person name="Priest M."/>
            <person name="Roberts A."/>
            <person name="Saif S."/>
            <person name="Shea T."/>
            <person name="Sykes S."/>
            <person name="Wortman J."/>
            <person name="Nusbaum C."/>
            <person name="Birren B."/>
        </authorList>
    </citation>
    <scope>NUCLEOTIDE SEQUENCE [LARGE SCALE GENOMIC DNA]</scope>
    <source>
        <strain evidence="8">APO3</strain>
    </source>
</reference>
<evidence type="ECO:0000313" key="8">
    <source>
        <dbReference type="EMBL" id="ETV79342.1"/>
    </source>
</evidence>
<comment type="similarity">
    <text evidence="1 5">Belongs to the TUBGCP family.</text>
</comment>
<dbReference type="GO" id="GO:0031122">
    <property type="term" value="P:cytoplasmic microtubule organization"/>
    <property type="evidence" value="ECO:0007669"/>
    <property type="project" value="TreeGrafter"/>
</dbReference>
<dbReference type="STRING" id="112090.W4GI42"/>
<dbReference type="GO" id="GO:0000930">
    <property type="term" value="C:gamma-tubulin complex"/>
    <property type="evidence" value="ECO:0007669"/>
    <property type="project" value="TreeGrafter"/>
</dbReference>
<name>W4GI42_APHAT</name>
<comment type="subcellular location">
    <subcellularLocation>
        <location evidence="5">Cytoplasm</location>
        <location evidence="5">Cytoskeleton</location>
        <location evidence="5">Microtubule organizing center</location>
    </subcellularLocation>
</comment>
<keyword evidence="4 5" id="KW-0206">Cytoskeleton</keyword>
<dbReference type="GO" id="GO:0007020">
    <property type="term" value="P:microtubule nucleation"/>
    <property type="evidence" value="ECO:0007669"/>
    <property type="project" value="InterPro"/>
</dbReference>
<dbReference type="GO" id="GO:0043015">
    <property type="term" value="F:gamma-tubulin binding"/>
    <property type="evidence" value="ECO:0007669"/>
    <property type="project" value="InterPro"/>
</dbReference>
<dbReference type="VEuPathDB" id="FungiDB:H257_07378"/>
<dbReference type="AlphaFoldDB" id="W4GI42"/>
<evidence type="ECO:0000256" key="6">
    <source>
        <dbReference type="SAM" id="MobiDB-lite"/>
    </source>
</evidence>
<dbReference type="GO" id="GO:0000278">
    <property type="term" value="P:mitotic cell cycle"/>
    <property type="evidence" value="ECO:0007669"/>
    <property type="project" value="TreeGrafter"/>
</dbReference>
<evidence type="ECO:0000256" key="3">
    <source>
        <dbReference type="ARBA" id="ARBA00022701"/>
    </source>
</evidence>
<feature type="region of interest" description="Disordered" evidence="6">
    <location>
        <begin position="170"/>
        <end position="246"/>
    </location>
</feature>
<dbReference type="InterPro" id="IPR040457">
    <property type="entry name" value="GCP_C"/>
</dbReference>
<evidence type="ECO:0000256" key="1">
    <source>
        <dbReference type="ARBA" id="ARBA00010337"/>
    </source>
</evidence>
<dbReference type="RefSeq" id="XP_009831183.1">
    <property type="nucleotide sequence ID" value="XM_009832881.1"/>
</dbReference>
<evidence type="ECO:0000259" key="7">
    <source>
        <dbReference type="Pfam" id="PF04130"/>
    </source>
</evidence>
<dbReference type="PANTHER" id="PTHR19302:SF33">
    <property type="entry name" value="GAMMA-TUBULIN COMPLEX COMPONENT 5"/>
    <property type="match status" value="1"/>
</dbReference>
<sequence length="972" mass="108787">MSIPQWTAAWRPDIRRLLHLLQEPIDASSSQASAYAVDELQVDFYVRKLHAHVYLEPSTERMKNAAEGVVRTLEFHHRNRHAARISTIFFGDGPQPRPSLRIPTRVACLLLELANSPLSITPTELDEIDLVRIACESRSSMAFHDEQRTRAATRALVHELNELTMEDPWFASRNDDRDDDDTALWASDDDDDNVSTAQFEGRHPPPPPRTFAKNDPDHEPSSSTTDDGVDNDATKGDASSSVFSLTREPELPLEKESYRSTKPWLLYQGYAATLEQHTTPLRFLLKTIVPEHVFVDHVLLALLGCTSTTFQATPTSMEARPFWSSMPFAAFSLAPSLPSVSHLTPACLYQSLARWSDVATSLSFIRAAAAHVGSIPASTLQGWSHALRALVQDADRAVSTLMQLTMVETRRRPTLICLWVELQPLVDDAMWLRQVVLHMLEPCEHIQSPTTRHVTATVLSSLSGLLELYTVLDDTKHFVMLATWFRHAMKPYLARLDEFLQGHPAAVELGFESVSIAKRGAFIQTLFQSIQVPPSTAPPSFLVNMSSLVLEAHAYTILTRPETTPTVLPASAHASDYPKPQTPPSTLPPWSQSYDHAHIPRGLPRHDMISTTTSTQPPSRLDWLPHSNADVGVPPVSFNEHLKTHLIEPLTAKCMVIGHVLATQVKLVWRVVDHWQTLRLFVLQYQPDTSSWLSDQLVQHIMVPTLRSRWRDSYALNALYRQAIAMASMSDPYLHDAAARITLTLHNDLPTTAPGITSLNAIGFHYDAPGPLKILFRSDVLSRLSKVGILLLQVQGVERTLVSIKQTIMRKLPNVPAMHGHLVEVAAMLHFVKQIHMYFRQQTGSDMWDSVVDAMEQATLVSEMNDAMEQSIAHMLERCFLVERHASVHEYLMQLVHHIVVYMACFEDILSEQLLQGNVDEAIAASGLAAAASKFKRAHGYVMIALQSMATAGSASHLHELVLQLNYNRMFP</sequence>
<dbReference type="GO" id="GO:0000922">
    <property type="term" value="C:spindle pole"/>
    <property type="evidence" value="ECO:0007669"/>
    <property type="project" value="InterPro"/>
</dbReference>
<dbReference type="PANTHER" id="PTHR19302">
    <property type="entry name" value="GAMMA TUBULIN COMPLEX PROTEIN"/>
    <property type="match status" value="1"/>
</dbReference>
<feature type="region of interest" description="Disordered" evidence="6">
    <location>
        <begin position="568"/>
        <end position="591"/>
    </location>
</feature>
<dbReference type="GeneID" id="20809374"/>
<dbReference type="Pfam" id="PF04130">
    <property type="entry name" value="GCP_C_terminal"/>
    <property type="match status" value="1"/>
</dbReference>
<organism evidence="8">
    <name type="scientific">Aphanomyces astaci</name>
    <name type="common">Crayfish plague agent</name>
    <dbReference type="NCBI Taxonomy" id="112090"/>
    <lineage>
        <taxon>Eukaryota</taxon>
        <taxon>Sar</taxon>
        <taxon>Stramenopiles</taxon>
        <taxon>Oomycota</taxon>
        <taxon>Saprolegniomycetes</taxon>
        <taxon>Saprolegniales</taxon>
        <taxon>Verrucalvaceae</taxon>
        <taxon>Aphanomyces</taxon>
    </lineage>
</organism>
<keyword evidence="3 5" id="KW-0493">Microtubule</keyword>
<dbReference type="Gene3D" id="1.20.120.1900">
    <property type="entry name" value="Gamma-tubulin complex, C-terminal domain"/>
    <property type="match status" value="1"/>
</dbReference>
<dbReference type="InterPro" id="IPR042241">
    <property type="entry name" value="GCP_C_sf"/>
</dbReference>
<evidence type="ECO:0000256" key="4">
    <source>
        <dbReference type="ARBA" id="ARBA00023212"/>
    </source>
</evidence>
<proteinExistence type="inferred from homology"/>
<gene>
    <name evidence="8" type="ORF">H257_07378</name>
</gene>
<dbReference type="GO" id="GO:0051225">
    <property type="term" value="P:spindle assembly"/>
    <property type="evidence" value="ECO:0007669"/>
    <property type="project" value="TreeGrafter"/>
</dbReference>
<accession>W4GI42</accession>
<evidence type="ECO:0000256" key="2">
    <source>
        <dbReference type="ARBA" id="ARBA00022490"/>
    </source>
</evidence>
<dbReference type="GO" id="GO:0051321">
    <property type="term" value="P:meiotic cell cycle"/>
    <property type="evidence" value="ECO:0007669"/>
    <property type="project" value="TreeGrafter"/>
</dbReference>